<evidence type="ECO:0000313" key="4">
    <source>
        <dbReference type="EMBL" id="KMZ87764.1"/>
    </source>
</evidence>
<feature type="compositionally biased region" description="Acidic residues" evidence="1">
    <location>
        <begin position="171"/>
        <end position="181"/>
    </location>
</feature>
<accession>A0A0J9SY07</accession>
<feature type="transmembrane region" description="Helical" evidence="2">
    <location>
        <begin position="112"/>
        <end position="135"/>
    </location>
</feature>
<feature type="region of interest" description="Disordered" evidence="1">
    <location>
        <begin position="162"/>
        <end position="205"/>
    </location>
</feature>
<dbReference type="OrthoDB" id="384212at2759"/>
<reference evidence="4 5" key="1">
    <citation type="submission" date="2011-08" db="EMBL/GenBank/DDBJ databases">
        <title>The Genome Sequence of Plasmodium vivax Brazil I.</title>
        <authorList>
            <consortium name="The Broad Institute Genome Sequencing Platform"/>
            <consortium name="The Broad Institute Genome Sequencing Center for Infectious Disease"/>
            <person name="Neafsey D."/>
            <person name="Carlton J."/>
            <person name="Barnwell J."/>
            <person name="Collins W."/>
            <person name="Escalante A."/>
            <person name="Mullikin J."/>
            <person name="Saul A."/>
            <person name="Guigo R."/>
            <person name="Camara F."/>
            <person name="Young S.K."/>
            <person name="Zeng Q."/>
            <person name="Gargeya S."/>
            <person name="Fitzgerald M."/>
            <person name="Haas B."/>
            <person name="Abouelleil A."/>
            <person name="Alvarado L."/>
            <person name="Arachchi H.M."/>
            <person name="Berlin A."/>
            <person name="Brown A."/>
            <person name="Chapman S.B."/>
            <person name="Chen Z."/>
            <person name="Dunbar C."/>
            <person name="Freedman E."/>
            <person name="Gearin G."/>
            <person name="Gellesch M."/>
            <person name="Goldberg J."/>
            <person name="Griggs A."/>
            <person name="Gujja S."/>
            <person name="Heiman D."/>
            <person name="Howarth C."/>
            <person name="Larson L."/>
            <person name="Lui A."/>
            <person name="MacDonald P.J.P."/>
            <person name="Montmayeur A."/>
            <person name="Murphy C."/>
            <person name="Neiman D."/>
            <person name="Pearson M."/>
            <person name="Priest M."/>
            <person name="Roberts A."/>
            <person name="Saif S."/>
            <person name="Shea T."/>
            <person name="Shenoy N."/>
            <person name="Sisk P."/>
            <person name="Stolte C."/>
            <person name="Sykes S."/>
            <person name="Wortman J."/>
            <person name="Nusbaum C."/>
            <person name="Birren B."/>
        </authorList>
    </citation>
    <scope>NUCLEOTIDE SEQUENCE [LARGE SCALE GENOMIC DNA]</scope>
    <source>
        <strain evidence="4 5">Brazil I</strain>
    </source>
</reference>
<sequence length="400" mass="46074">MQFTLFNGVYSFAASLILCKHLICVVICGVGRENVLNVGEEPLEREHPGGAQPPRGADSIVVVTPSSQNSPNPPSMAPRGCNTDTPLAGRESRDAPESASLRREDWKGRRMGVRLSFAILGLLIVLLVGLMFLLVQQEKGLNEQPLSTKEVCAKWRERKLAASSRRRPINDEDDEDEEDEVIASTSSGSSNGRHGHGGNMADQFRMNNGKAENTKNENAIDYVHNDIEDTYELPDYDAIKENERRRKEEYDSSSYEMNENEFLRSITEDEVNERIKRLGNYVDVKEMFIIWNYVNGFERTKYINMQKNIIEYCENLASTYNVSRKTKAEQWVKVYYYMKDELFYKERKFYKKLYNFLEHGASSKKLFVEFINQTKLSWRNFRRGVNAVCMEMLNSTMTGF</sequence>
<feature type="compositionally biased region" description="Basic and acidic residues" evidence="1">
    <location>
        <begin position="90"/>
        <end position="102"/>
    </location>
</feature>
<evidence type="ECO:0000256" key="1">
    <source>
        <dbReference type="SAM" id="MobiDB-lite"/>
    </source>
</evidence>
<dbReference type="InterPro" id="IPR019111">
    <property type="entry name" value="PRESA_N"/>
</dbReference>
<dbReference type="InterPro" id="IPR006526">
    <property type="entry name" value="Export_prot_PHISTa/b/c"/>
</dbReference>
<feature type="domain" description="Plasmodium RESA N-terminal" evidence="3">
    <location>
        <begin position="266"/>
        <end position="386"/>
    </location>
</feature>
<keyword evidence="2" id="KW-1133">Transmembrane helix</keyword>
<dbReference type="Gene3D" id="6.10.280.180">
    <property type="entry name" value="Plasmodium RESA, N-terminal helical domain"/>
    <property type="match status" value="1"/>
</dbReference>
<dbReference type="PANTHER" id="PTHR36193:SF23">
    <property type="entry name" value="PHISTB DOMAIN-CONTAINING RESA-LIKE PROTEIN 1"/>
    <property type="match status" value="1"/>
</dbReference>
<organism evidence="4 5">
    <name type="scientific">Plasmodium vivax (strain Brazil I)</name>
    <dbReference type="NCBI Taxonomy" id="1033975"/>
    <lineage>
        <taxon>Eukaryota</taxon>
        <taxon>Sar</taxon>
        <taxon>Alveolata</taxon>
        <taxon>Apicomplexa</taxon>
        <taxon>Aconoidasida</taxon>
        <taxon>Haemosporida</taxon>
        <taxon>Plasmodiidae</taxon>
        <taxon>Plasmodium</taxon>
        <taxon>Plasmodium (Plasmodium)</taxon>
    </lineage>
</organism>
<keyword evidence="2" id="KW-0472">Membrane</keyword>
<dbReference type="Pfam" id="PF09687">
    <property type="entry name" value="PRESAN"/>
    <property type="match status" value="1"/>
</dbReference>
<dbReference type="AlphaFoldDB" id="A0A0J9SY07"/>
<keyword evidence="2" id="KW-0812">Transmembrane</keyword>
<proteinExistence type="predicted"/>
<evidence type="ECO:0000256" key="2">
    <source>
        <dbReference type="SAM" id="Phobius"/>
    </source>
</evidence>
<name>A0A0J9SY07_PLAV1</name>
<dbReference type="EMBL" id="KQ234795">
    <property type="protein sequence ID" value="KMZ87764.1"/>
    <property type="molecule type" value="Genomic_DNA"/>
</dbReference>
<evidence type="ECO:0000259" key="3">
    <source>
        <dbReference type="Pfam" id="PF09687"/>
    </source>
</evidence>
<evidence type="ECO:0000313" key="5">
    <source>
        <dbReference type="Proteomes" id="UP000053327"/>
    </source>
</evidence>
<dbReference type="PANTHER" id="PTHR36193">
    <property type="entry name" value="PHISTB DOMAIN-CONTAINING RESA-LIKE PROTEIN 1"/>
    <property type="match status" value="1"/>
</dbReference>
<feature type="region of interest" description="Disordered" evidence="1">
    <location>
        <begin position="43"/>
        <end position="102"/>
    </location>
</feature>
<gene>
    <name evidence="4" type="ORF">PVBG_03865</name>
</gene>
<protein>
    <recommendedName>
        <fullName evidence="3">Plasmodium RESA N-terminal domain-containing protein</fullName>
    </recommendedName>
</protein>
<dbReference type="Proteomes" id="UP000053327">
    <property type="component" value="Unassembled WGS sequence"/>
</dbReference>
<dbReference type="NCBIfam" id="TIGR01639">
    <property type="entry name" value="P_fal_TIGR01639"/>
    <property type="match status" value="1"/>
</dbReference>
<dbReference type="InterPro" id="IPR044885">
    <property type="entry name" value="PRESA_N_sf"/>
</dbReference>
<feature type="transmembrane region" description="Helical" evidence="2">
    <location>
        <begin position="12"/>
        <end position="31"/>
    </location>
</feature>